<evidence type="ECO:0000256" key="4">
    <source>
        <dbReference type="ARBA" id="ARBA00023244"/>
    </source>
</evidence>
<evidence type="ECO:0000256" key="5">
    <source>
        <dbReference type="ARBA" id="ARBA00024536"/>
    </source>
</evidence>
<dbReference type="PANTHER" id="PTHR11108">
    <property type="entry name" value="FERROCHELATASE"/>
    <property type="match status" value="1"/>
</dbReference>
<organism evidence="8 9">
    <name type="scientific">Herpetosiphon gulosus</name>
    <dbReference type="NCBI Taxonomy" id="1973496"/>
    <lineage>
        <taxon>Bacteria</taxon>
        <taxon>Bacillati</taxon>
        <taxon>Chloroflexota</taxon>
        <taxon>Chloroflexia</taxon>
        <taxon>Herpetosiphonales</taxon>
        <taxon>Herpetosiphonaceae</taxon>
        <taxon>Herpetosiphon</taxon>
    </lineage>
</organism>
<dbReference type="PANTHER" id="PTHR11108:SF1">
    <property type="entry name" value="FERROCHELATASE, MITOCHONDRIAL"/>
    <property type="match status" value="1"/>
</dbReference>
<keyword evidence="4 6" id="KW-0627">Porphyrin biosynthesis</keyword>
<comment type="caution">
    <text evidence="8">The sequence shown here is derived from an EMBL/GenBank/DDBJ whole genome shotgun (WGS) entry which is preliminary data.</text>
</comment>
<dbReference type="InterPro" id="IPR019772">
    <property type="entry name" value="Ferrochelatase_AS"/>
</dbReference>
<keyword evidence="9" id="KW-1185">Reference proteome</keyword>
<dbReference type="HAMAP" id="MF_00323">
    <property type="entry name" value="Ferrochelatase"/>
    <property type="match status" value="1"/>
</dbReference>
<dbReference type="RefSeq" id="WP_345720153.1">
    <property type="nucleotide sequence ID" value="NZ_BAABRU010000001.1"/>
</dbReference>
<dbReference type="EMBL" id="BAABRU010000001">
    <property type="protein sequence ID" value="GAA5526511.1"/>
    <property type="molecule type" value="Genomic_DNA"/>
</dbReference>
<accession>A0ABP9WWV2</accession>
<comment type="catalytic activity">
    <reaction evidence="6 7">
        <text>heme b + 2 H(+) = protoporphyrin IX + Fe(2+)</text>
        <dbReference type="Rhea" id="RHEA:22584"/>
        <dbReference type="ChEBI" id="CHEBI:15378"/>
        <dbReference type="ChEBI" id="CHEBI:29033"/>
        <dbReference type="ChEBI" id="CHEBI:57306"/>
        <dbReference type="ChEBI" id="CHEBI:60344"/>
        <dbReference type="EC" id="4.98.1.1"/>
    </reaction>
</comment>
<protein>
    <recommendedName>
        <fullName evidence="6 7">Ferrochelatase</fullName>
        <ecNumber evidence="6 7">4.98.1.1</ecNumber>
    </recommendedName>
    <alternativeName>
        <fullName evidence="6">Heme synthase</fullName>
    </alternativeName>
    <alternativeName>
        <fullName evidence="6">Protoheme ferro-lyase</fullName>
    </alternativeName>
</protein>
<dbReference type="InterPro" id="IPR033659">
    <property type="entry name" value="Ferrochelatase_N"/>
</dbReference>
<dbReference type="InterPro" id="IPR001015">
    <property type="entry name" value="Ferrochelatase"/>
</dbReference>
<gene>
    <name evidence="6 8" type="primary">hemH</name>
    <name evidence="8" type="ORF">Hgul01_00284</name>
</gene>
<name>A0ABP9WWV2_9CHLR</name>
<feature type="binding site" evidence="6">
    <location>
        <position position="182"/>
    </location>
    <ligand>
        <name>Fe(2+)</name>
        <dbReference type="ChEBI" id="CHEBI:29033"/>
    </ligand>
</feature>
<comment type="subcellular location">
    <subcellularLocation>
        <location evidence="6 7">Cytoplasm</location>
    </subcellularLocation>
</comment>
<dbReference type="EC" id="4.98.1.1" evidence="6 7"/>
<sequence>MSAKTAVLLMAYGTPNRIDEVEQYYINVRGGRMPTPEQVENLSARYRAVGGHTPLTTLTKSVTEQLQAQLDAEFPDQYQVYFGMKYWHPLIPDVVKQIHADGISKVIGLALAPHYSKISIGGYQKQVDRANEEFTTNIELTMINSWQEQPKFRNLIANRISEALAQFPADVRDQVTVLFSAHSLPQRVLAWGDPYPDELLGSAKGIAEMLELPDWRFTYQSQGETGEPWLGPDVLDTLAELAAEGKKYVLQVPFGFVCDHLEILYDIDIEGKHKANELGLQLERIRLLNDDPAFVDLLKTVVTGQ</sequence>
<dbReference type="Pfam" id="PF00762">
    <property type="entry name" value="Ferrochelatase"/>
    <property type="match status" value="1"/>
</dbReference>
<comment type="pathway">
    <text evidence="6 7">Porphyrin-containing compound metabolism; protoheme biosynthesis; protoheme from protoporphyrin-IX: step 1/1.</text>
</comment>
<dbReference type="Proteomes" id="UP001428290">
    <property type="component" value="Unassembled WGS sequence"/>
</dbReference>
<evidence type="ECO:0000256" key="3">
    <source>
        <dbReference type="ARBA" id="ARBA00023239"/>
    </source>
</evidence>
<comment type="catalytic activity">
    <reaction evidence="5">
        <text>Fe-coproporphyrin III + 2 H(+) = coproporphyrin III + Fe(2+)</text>
        <dbReference type="Rhea" id="RHEA:49572"/>
        <dbReference type="ChEBI" id="CHEBI:15378"/>
        <dbReference type="ChEBI" id="CHEBI:29033"/>
        <dbReference type="ChEBI" id="CHEBI:68438"/>
        <dbReference type="ChEBI" id="CHEBI:131725"/>
        <dbReference type="EC" id="4.99.1.9"/>
    </reaction>
    <physiologicalReaction direction="right-to-left" evidence="5">
        <dbReference type="Rhea" id="RHEA:49574"/>
    </physiologicalReaction>
</comment>
<comment type="function">
    <text evidence="6 7">Catalyzes the ferrous insertion into protoporphyrin IX.</text>
</comment>
<evidence type="ECO:0000256" key="1">
    <source>
        <dbReference type="ARBA" id="ARBA00023004"/>
    </source>
</evidence>
<keyword evidence="6" id="KW-0479">Metal-binding</keyword>
<proteinExistence type="inferred from homology"/>
<comment type="similarity">
    <text evidence="6 7">Belongs to the ferrochelatase family.</text>
</comment>
<dbReference type="PROSITE" id="PS00534">
    <property type="entry name" value="FERROCHELATASE"/>
    <property type="match status" value="1"/>
</dbReference>
<feature type="binding site" evidence="6">
    <location>
        <position position="262"/>
    </location>
    <ligand>
        <name>Fe(2+)</name>
        <dbReference type="ChEBI" id="CHEBI:29033"/>
    </ligand>
</feature>
<keyword evidence="6 7" id="KW-0963">Cytoplasm</keyword>
<keyword evidence="1 6" id="KW-0408">Iron</keyword>
<dbReference type="CDD" id="cd03411">
    <property type="entry name" value="Ferrochelatase_N"/>
    <property type="match status" value="1"/>
</dbReference>
<keyword evidence="3 6" id="KW-0456">Lyase</keyword>
<evidence type="ECO:0000313" key="8">
    <source>
        <dbReference type="EMBL" id="GAA5526511.1"/>
    </source>
</evidence>
<evidence type="ECO:0000313" key="9">
    <source>
        <dbReference type="Proteomes" id="UP001428290"/>
    </source>
</evidence>
<evidence type="ECO:0000256" key="6">
    <source>
        <dbReference type="HAMAP-Rule" id="MF_00323"/>
    </source>
</evidence>
<evidence type="ECO:0000256" key="2">
    <source>
        <dbReference type="ARBA" id="ARBA00023133"/>
    </source>
</evidence>
<evidence type="ECO:0000256" key="7">
    <source>
        <dbReference type="RuleBase" id="RU000607"/>
    </source>
</evidence>
<dbReference type="NCBIfam" id="TIGR00109">
    <property type="entry name" value="hemH"/>
    <property type="match status" value="1"/>
</dbReference>
<dbReference type="SUPFAM" id="SSF53800">
    <property type="entry name" value="Chelatase"/>
    <property type="match status" value="1"/>
</dbReference>
<reference evidence="8 9" key="1">
    <citation type="submission" date="2024-02" db="EMBL/GenBank/DDBJ databases">
        <title>Herpetosiphon gulosus NBRC 112829.</title>
        <authorList>
            <person name="Ichikawa N."/>
            <person name="Katano-Makiyama Y."/>
            <person name="Hidaka K."/>
        </authorList>
    </citation>
    <scope>NUCLEOTIDE SEQUENCE [LARGE SCALE GENOMIC DNA]</scope>
    <source>
        <strain evidence="8 9">NBRC 112829</strain>
    </source>
</reference>
<keyword evidence="2 6" id="KW-0350">Heme biosynthesis</keyword>
<dbReference type="CDD" id="cd00419">
    <property type="entry name" value="Ferrochelatase_C"/>
    <property type="match status" value="1"/>
</dbReference>
<dbReference type="Gene3D" id="3.40.50.1400">
    <property type="match status" value="2"/>
</dbReference>
<dbReference type="InterPro" id="IPR033644">
    <property type="entry name" value="Ferrochelatase_C"/>
</dbReference>